<evidence type="ECO:0000313" key="5">
    <source>
        <dbReference type="EMBL" id="KAF7431007.1"/>
    </source>
</evidence>
<dbReference type="RefSeq" id="XP_036632285.1">
    <property type="nucleotide sequence ID" value="XM_036776266.1"/>
</dbReference>
<keyword evidence="6" id="KW-1185">Reference proteome</keyword>
<dbReference type="InterPro" id="IPR013083">
    <property type="entry name" value="Znf_RING/FYVE/PHD"/>
</dbReference>
<dbReference type="GO" id="GO:0008270">
    <property type="term" value="F:zinc ion binding"/>
    <property type="evidence" value="ECO:0007669"/>
    <property type="project" value="UniProtKB-KW"/>
</dbReference>
<dbReference type="PROSITE" id="PS50089">
    <property type="entry name" value="ZF_RING_2"/>
    <property type="match status" value="1"/>
</dbReference>
<sequence>MLDCDPCNDFVEKWITLPCGHFHSTGCVQSTVDPPQFTCPICEVPFDRSSNHGVVRPLRLPHATSPDKNDGRGMSCDDINNRIPSSSAFEDKIAVLEKEEKLLTAELDLLEKEWLFLNMLAKIKHVCRPDGIPVLRFFARKKRKRQKERIQANVSLLIRSFIWYAPNAVLLITIYVAEVNVSLAVSAIISATAWSLIIILGHVLND</sequence>
<dbReference type="EMBL" id="JACETU010000004">
    <property type="protein sequence ID" value="KAF7431007.1"/>
    <property type="molecule type" value="Genomic_DNA"/>
</dbReference>
<accession>A0A8H6ZYH1</accession>
<keyword evidence="3" id="KW-0812">Transmembrane</keyword>
<reference evidence="5" key="1">
    <citation type="submission" date="2019-07" db="EMBL/GenBank/DDBJ databases">
        <authorList>
            <person name="Palmer J.M."/>
        </authorList>
    </citation>
    <scope>NUCLEOTIDE SEQUENCE</scope>
    <source>
        <strain evidence="5">PC9</strain>
    </source>
</reference>
<keyword evidence="1" id="KW-0863">Zinc-finger</keyword>
<dbReference type="AlphaFoldDB" id="A0A8H6ZYH1"/>
<dbReference type="Proteomes" id="UP000623687">
    <property type="component" value="Unassembled WGS sequence"/>
</dbReference>
<keyword evidence="3" id="KW-1133">Transmembrane helix</keyword>
<keyword evidence="3" id="KW-0472">Membrane</keyword>
<evidence type="ECO:0000256" key="1">
    <source>
        <dbReference type="PROSITE-ProRule" id="PRU00175"/>
    </source>
</evidence>
<evidence type="ECO:0000256" key="2">
    <source>
        <dbReference type="SAM" id="MobiDB-lite"/>
    </source>
</evidence>
<organism evidence="5 6">
    <name type="scientific">Pleurotus ostreatus</name>
    <name type="common">Oyster mushroom</name>
    <name type="synonym">White-rot fungus</name>
    <dbReference type="NCBI Taxonomy" id="5322"/>
    <lineage>
        <taxon>Eukaryota</taxon>
        <taxon>Fungi</taxon>
        <taxon>Dikarya</taxon>
        <taxon>Basidiomycota</taxon>
        <taxon>Agaricomycotina</taxon>
        <taxon>Agaricomycetes</taxon>
        <taxon>Agaricomycetidae</taxon>
        <taxon>Agaricales</taxon>
        <taxon>Pleurotineae</taxon>
        <taxon>Pleurotaceae</taxon>
        <taxon>Pleurotus</taxon>
    </lineage>
</organism>
<feature type="domain" description="RING-type" evidence="4">
    <location>
        <begin position="4"/>
        <end position="43"/>
    </location>
</feature>
<evidence type="ECO:0000256" key="3">
    <source>
        <dbReference type="SAM" id="Phobius"/>
    </source>
</evidence>
<dbReference type="SUPFAM" id="SSF57850">
    <property type="entry name" value="RING/U-box"/>
    <property type="match status" value="1"/>
</dbReference>
<evidence type="ECO:0000259" key="4">
    <source>
        <dbReference type="PROSITE" id="PS50089"/>
    </source>
</evidence>
<name>A0A8H6ZYH1_PLEOS</name>
<dbReference type="GeneID" id="59376540"/>
<gene>
    <name evidence="5" type="ORF">PC9H_006722</name>
</gene>
<proteinExistence type="predicted"/>
<feature type="transmembrane region" description="Helical" evidence="3">
    <location>
        <begin position="150"/>
        <end position="177"/>
    </location>
</feature>
<dbReference type="VEuPathDB" id="FungiDB:PC9H_006722"/>
<protein>
    <recommendedName>
        <fullName evidence="4">RING-type domain-containing protein</fullName>
    </recommendedName>
</protein>
<keyword evidence="1" id="KW-0479">Metal-binding</keyword>
<dbReference type="InterPro" id="IPR001841">
    <property type="entry name" value="Znf_RING"/>
</dbReference>
<evidence type="ECO:0000313" key="6">
    <source>
        <dbReference type="Proteomes" id="UP000623687"/>
    </source>
</evidence>
<feature type="region of interest" description="Disordered" evidence="2">
    <location>
        <begin position="57"/>
        <end position="76"/>
    </location>
</feature>
<comment type="caution">
    <text evidence="5">The sequence shown here is derived from an EMBL/GenBank/DDBJ whole genome shotgun (WGS) entry which is preliminary data.</text>
</comment>
<dbReference type="Gene3D" id="3.30.40.10">
    <property type="entry name" value="Zinc/RING finger domain, C3HC4 (zinc finger)"/>
    <property type="match status" value="1"/>
</dbReference>
<feature type="transmembrane region" description="Helical" evidence="3">
    <location>
        <begin position="183"/>
        <end position="204"/>
    </location>
</feature>
<keyword evidence="1" id="KW-0862">Zinc</keyword>